<dbReference type="InterPro" id="IPR037185">
    <property type="entry name" value="EmrE-like"/>
</dbReference>
<feature type="transmembrane region" description="Helical" evidence="6">
    <location>
        <begin position="77"/>
        <end position="97"/>
    </location>
</feature>
<evidence type="ECO:0000256" key="2">
    <source>
        <dbReference type="ARBA" id="ARBA00005977"/>
    </source>
</evidence>
<reference evidence="8" key="1">
    <citation type="submission" date="2025-08" db="UniProtKB">
        <authorList>
            <consortium name="RefSeq"/>
        </authorList>
    </citation>
    <scope>IDENTIFICATION</scope>
    <source>
        <tissue evidence="8">Gonads</tissue>
    </source>
</reference>
<feature type="transmembrane region" description="Helical" evidence="6">
    <location>
        <begin position="6"/>
        <end position="22"/>
    </location>
</feature>
<organism evidence="7 8">
    <name type="scientific">Sitophilus oryzae</name>
    <name type="common">Rice weevil</name>
    <name type="synonym">Curculio oryzae</name>
    <dbReference type="NCBI Taxonomy" id="7048"/>
    <lineage>
        <taxon>Eukaryota</taxon>
        <taxon>Metazoa</taxon>
        <taxon>Ecdysozoa</taxon>
        <taxon>Arthropoda</taxon>
        <taxon>Hexapoda</taxon>
        <taxon>Insecta</taxon>
        <taxon>Pterygota</taxon>
        <taxon>Neoptera</taxon>
        <taxon>Endopterygota</taxon>
        <taxon>Coleoptera</taxon>
        <taxon>Polyphaga</taxon>
        <taxon>Cucujiformia</taxon>
        <taxon>Curculionidae</taxon>
        <taxon>Dryophthorinae</taxon>
        <taxon>Sitophilus</taxon>
    </lineage>
</organism>
<proteinExistence type="inferred from homology"/>
<keyword evidence="4 6" id="KW-1133">Transmembrane helix</keyword>
<feature type="transmembrane region" description="Helical" evidence="6">
    <location>
        <begin position="109"/>
        <end position="129"/>
    </location>
</feature>
<keyword evidence="3 6" id="KW-0812">Transmembrane</keyword>
<gene>
    <name evidence="8" type="primary">LOC115878073</name>
</gene>
<protein>
    <submittedName>
        <fullName evidence="8">Transmembrane protein 234 homolog</fullName>
    </submittedName>
</protein>
<dbReference type="GeneID" id="115878073"/>
<sequence length="135" mass="15379">MIYEALALIAVSALWGITNPLIKKNSSDITKIQSDSHIKQFLLEIKYLLTNIKYIMPMTCNQIGSVIYFITLQHVDLTLSVPIANSLTFFFTALTGFFLKETLPSKKTIIGMVFILIGTLFCCYDKYLLKEERVE</sequence>
<evidence type="ECO:0000256" key="4">
    <source>
        <dbReference type="ARBA" id="ARBA00022989"/>
    </source>
</evidence>
<dbReference type="RefSeq" id="XP_030750284.1">
    <property type="nucleotide sequence ID" value="XM_030894424.1"/>
</dbReference>
<dbReference type="PANTHER" id="PTHR28668:SF1">
    <property type="entry name" value="TRANSMEMBRANE PROTEIN 234"/>
    <property type="match status" value="1"/>
</dbReference>
<evidence type="ECO:0000256" key="3">
    <source>
        <dbReference type="ARBA" id="ARBA00022692"/>
    </source>
</evidence>
<keyword evidence="7" id="KW-1185">Reference proteome</keyword>
<evidence type="ECO:0000256" key="5">
    <source>
        <dbReference type="ARBA" id="ARBA00023136"/>
    </source>
</evidence>
<dbReference type="KEGG" id="soy:115878073"/>
<dbReference type="PANTHER" id="PTHR28668">
    <property type="entry name" value="TRANSMEMBRANE PROTEIN 234"/>
    <property type="match status" value="1"/>
</dbReference>
<evidence type="ECO:0000256" key="6">
    <source>
        <dbReference type="SAM" id="Phobius"/>
    </source>
</evidence>
<accession>A0A6J2XHW8</accession>
<dbReference type="FunCoup" id="A0A6J2XHW8">
    <property type="interactions" value="20"/>
</dbReference>
<evidence type="ECO:0000313" key="8">
    <source>
        <dbReference type="RefSeq" id="XP_030750284.1"/>
    </source>
</evidence>
<name>A0A6J2XHW8_SITOR</name>
<dbReference type="Proteomes" id="UP000504635">
    <property type="component" value="Unplaced"/>
</dbReference>
<dbReference type="Pfam" id="PF10639">
    <property type="entry name" value="TMEM234"/>
    <property type="match status" value="1"/>
</dbReference>
<dbReference type="AlphaFoldDB" id="A0A6J2XHW8"/>
<dbReference type="OrthoDB" id="43458at2759"/>
<dbReference type="InterPro" id="IPR018908">
    <property type="entry name" value="TMEM234"/>
</dbReference>
<evidence type="ECO:0000313" key="7">
    <source>
        <dbReference type="Proteomes" id="UP000504635"/>
    </source>
</evidence>
<dbReference type="InParanoid" id="A0A6J2XHW8"/>
<evidence type="ECO:0000256" key="1">
    <source>
        <dbReference type="ARBA" id="ARBA00004141"/>
    </source>
</evidence>
<dbReference type="Gene3D" id="1.10.3730.20">
    <property type="match status" value="1"/>
</dbReference>
<comment type="similarity">
    <text evidence="2">Belongs to the TMEM234 family.</text>
</comment>
<keyword evidence="5 6" id="KW-0472">Membrane</keyword>
<comment type="subcellular location">
    <subcellularLocation>
        <location evidence="1">Membrane</location>
        <topology evidence="1">Multi-pass membrane protein</topology>
    </subcellularLocation>
</comment>
<dbReference type="SUPFAM" id="SSF103481">
    <property type="entry name" value="Multidrug resistance efflux transporter EmrE"/>
    <property type="match status" value="1"/>
</dbReference>
<dbReference type="GO" id="GO:0016020">
    <property type="term" value="C:membrane"/>
    <property type="evidence" value="ECO:0007669"/>
    <property type="project" value="UniProtKB-SubCell"/>
</dbReference>